<evidence type="ECO:0008006" key="4">
    <source>
        <dbReference type="Google" id="ProtNLM"/>
    </source>
</evidence>
<feature type="signal peptide" evidence="1">
    <location>
        <begin position="1"/>
        <end position="19"/>
    </location>
</feature>
<name>A0A016W7C7_9BILA</name>
<proteinExistence type="predicted"/>
<evidence type="ECO:0000256" key="1">
    <source>
        <dbReference type="SAM" id="SignalP"/>
    </source>
</evidence>
<keyword evidence="3" id="KW-1185">Reference proteome</keyword>
<accession>A0A016W7C7</accession>
<dbReference type="AlphaFoldDB" id="A0A016W7C7"/>
<evidence type="ECO:0000313" key="2">
    <source>
        <dbReference type="EMBL" id="EYC34908.1"/>
    </source>
</evidence>
<dbReference type="EMBL" id="JARK01000877">
    <property type="protein sequence ID" value="EYC34908.1"/>
    <property type="molecule type" value="Genomic_DNA"/>
</dbReference>
<protein>
    <recommendedName>
        <fullName evidence="4">Saposin B-type domain-containing protein</fullName>
    </recommendedName>
</protein>
<comment type="caution">
    <text evidence="2">The sequence shown here is derived from an EMBL/GenBank/DDBJ whole genome shotgun (WGS) entry which is preliminary data.</text>
</comment>
<gene>
    <name evidence="2" type="primary">Acey_s1278.g3802</name>
    <name evidence="2" type="ORF">Y032_1278g3802</name>
</gene>
<feature type="chain" id="PRO_5001491586" description="Saposin B-type domain-containing protein" evidence="1">
    <location>
        <begin position="20"/>
        <end position="125"/>
    </location>
</feature>
<evidence type="ECO:0000313" key="3">
    <source>
        <dbReference type="Proteomes" id="UP000024635"/>
    </source>
</evidence>
<organism evidence="2 3">
    <name type="scientific">Ancylostoma ceylanicum</name>
    <dbReference type="NCBI Taxonomy" id="53326"/>
    <lineage>
        <taxon>Eukaryota</taxon>
        <taxon>Metazoa</taxon>
        <taxon>Ecdysozoa</taxon>
        <taxon>Nematoda</taxon>
        <taxon>Chromadorea</taxon>
        <taxon>Rhabditida</taxon>
        <taxon>Rhabditina</taxon>
        <taxon>Rhabditomorpha</taxon>
        <taxon>Strongyloidea</taxon>
        <taxon>Ancylostomatidae</taxon>
        <taxon>Ancylostomatinae</taxon>
        <taxon>Ancylostoma</taxon>
    </lineage>
</organism>
<sequence length="125" mass="14616">MEAFLLLVLVIGCTVQAQASTDCNTCAYTLTALGRISDFDIPDGCRNYFTEDRKYEIICNVMKDDEDVRPGAYQLCHSLIREINDKGLMDEVLKLNHNKYDWRTYKFCMKRFSKRYCINEVEAKF</sequence>
<dbReference type="Proteomes" id="UP000024635">
    <property type="component" value="Unassembled WGS sequence"/>
</dbReference>
<reference evidence="3" key="1">
    <citation type="journal article" date="2015" name="Nat. Genet.">
        <title>The genome and transcriptome of the zoonotic hookworm Ancylostoma ceylanicum identify infection-specific gene families.</title>
        <authorList>
            <person name="Schwarz E.M."/>
            <person name="Hu Y."/>
            <person name="Antoshechkin I."/>
            <person name="Miller M.M."/>
            <person name="Sternberg P.W."/>
            <person name="Aroian R.V."/>
        </authorList>
    </citation>
    <scope>NUCLEOTIDE SEQUENCE</scope>
    <source>
        <strain evidence="3">HY135</strain>
    </source>
</reference>
<keyword evidence="1" id="KW-0732">Signal</keyword>